<dbReference type="EMBL" id="FMIK01000063">
    <property type="protein sequence ID" value="SCM06265.1"/>
    <property type="molecule type" value="Genomic_DNA"/>
</dbReference>
<dbReference type="GO" id="GO:0051287">
    <property type="term" value="F:NAD binding"/>
    <property type="evidence" value="ECO:0007669"/>
    <property type="project" value="InterPro"/>
</dbReference>
<dbReference type="InterPro" id="IPR036291">
    <property type="entry name" value="NAD(P)-bd_dom_sf"/>
</dbReference>
<dbReference type="InterPro" id="IPR001732">
    <property type="entry name" value="UDP-Glc/GDP-Man_DH_N"/>
</dbReference>
<dbReference type="PANTHER" id="PTHR43750">
    <property type="entry name" value="UDP-GLUCOSE 6-DEHYDROGENASE TUAD"/>
    <property type="match status" value="1"/>
</dbReference>
<dbReference type="PANTHER" id="PTHR43750:SF4">
    <property type="entry name" value="UDP-GLUCOSE 6-DEHYDROGENASE YWQF"/>
    <property type="match status" value="1"/>
</dbReference>
<proteinExistence type="predicted"/>
<feature type="domain" description="UDP-glucose/GDP-mannose dehydrogenase N-terminal" evidence="1">
    <location>
        <begin position="2"/>
        <end position="122"/>
    </location>
</feature>
<name>A0AAX2CMU4_9BACI</name>
<evidence type="ECO:0000313" key="3">
    <source>
        <dbReference type="Proteomes" id="UP000242164"/>
    </source>
</evidence>
<evidence type="ECO:0000313" key="2">
    <source>
        <dbReference type="EMBL" id="SCM06265.1"/>
    </source>
</evidence>
<accession>A0AAX2CMU4</accession>
<evidence type="ECO:0000259" key="1">
    <source>
        <dbReference type="Pfam" id="PF03721"/>
    </source>
</evidence>
<dbReference type="Proteomes" id="UP000242164">
    <property type="component" value="Unassembled WGS sequence"/>
</dbReference>
<sequence length="125" mass="14432">MRIYERGLERLVTLMNKKGRFAFTSSKREAFTHSDYIFIVVGTLSLPNGTADLTYIQNACYDIGTYVNRDVIIITKSKVPVGTNELIKKWMYKNVCSQHQIEVVSNLEFLREGSGVYDFFYNRSP</sequence>
<protein>
    <recommendedName>
        <fullName evidence="1">UDP-glucose/GDP-mannose dehydrogenase N-terminal domain-containing protein</fullName>
    </recommendedName>
</protein>
<dbReference type="AlphaFoldDB" id="A0AAX2CMU4"/>
<reference evidence="2 3" key="1">
    <citation type="submission" date="2016-08" db="EMBL/GenBank/DDBJ databases">
        <authorList>
            <person name="Loux V."/>
            <person name="Rue O."/>
        </authorList>
    </citation>
    <scope>NUCLEOTIDE SEQUENCE [LARGE SCALE GENOMIC DNA]</scope>
    <source>
        <strain evidence="2 3">AFSSA_08CEB44bac</strain>
    </source>
</reference>
<dbReference type="Pfam" id="PF03721">
    <property type="entry name" value="UDPG_MGDP_dh_N"/>
    <property type="match status" value="1"/>
</dbReference>
<dbReference type="SUPFAM" id="SSF51735">
    <property type="entry name" value="NAD(P)-binding Rossmann-fold domains"/>
    <property type="match status" value="1"/>
</dbReference>
<organism evidence="2 3">
    <name type="scientific">Bacillus cytotoxicus</name>
    <dbReference type="NCBI Taxonomy" id="580165"/>
    <lineage>
        <taxon>Bacteria</taxon>
        <taxon>Bacillati</taxon>
        <taxon>Bacillota</taxon>
        <taxon>Bacilli</taxon>
        <taxon>Bacillales</taxon>
        <taxon>Bacillaceae</taxon>
        <taxon>Bacillus</taxon>
        <taxon>Bacillus cereus group</taxon>
    </lineage>
</organism>
<gene>
    <name evidence="2" type="ORF">BCB44BAC_04206</name>
</gene>
<comment type="caution">
    <text evidence="2">The sequence shown here is derived from an EMBL/GenBank/DDBJ whole genome shotgun (WGS) entry which is preliminary data.</text>
</comment>
<dbReference type="GO" id="GO:0016616">
    <property type="term" value="F:oxidoreductase activity, acting on the CH-OH group of donors, NAD or NADP as acceptor"/>
    <property type="evidence" value="ECO:0007669"/>
    <property type="project" value="InterPro"/>
</dbReference>
<dbReference type="Gene3D" id="3.40.50.720">
    <property type="entry name" value="NAD(P)-binding Rossmann-like Domain"/>
    <property type="match status" value="1"/>
</dbReference>